<protein>
    <submittedName>
        <fullName evidence="2">Uncharacterized protein</fullName>
    </submittedName>
</protein>
<accession>B4D3Z6</accession>
<dbReference type="InParanoid" id="B4D3Z6"/>
<evidence type="ECO:0000256" key="1">
    <source>
        <dbReference type="SAM" id="Phobius"/>
    </source>
</evidence>
<keyword evidence="1" id="KW-1133">Transmembrane helix</keyword>
<dbReference type="Proteomes" id="UP000005824">
    <property type="component" value="Unassembled WGS sequence"/>
</dbReference>
<evidence type="ECO:0000313" key="2">
    <source>
        <dbReference type="EMBL" id="EDY18976.1"/>
    </source>
</evidence>
<dbReference type="STRING" id="497964.CfE428DRAFT_3634"/>
<gene>
    <name evidence="2" type="ORF">CfE428DRAFT_3634</name>
</gene>
<comment type="caution">
    <text evidence="2">The sequence shown here is derived from an EMBL/GenBank/DDBJ whole genome shotgun (WGS) entry which is preliminary data.</text>
</comment>
<organism evidence="2 3">
    <name type="scientific">Chthoniobacter flavus Ellin428</name>
    <dbReference type="NCBI Taxonomy" id="497964"/>
    <lineage>
        <taxon>Bacteria</taxon>
        <taxon>Pseudomonadati</taxon>
        <taxon>Verrucomicrobiota</taxon>
        <taxon>Spartobacteria</taxon>
        <taxon>Chthoniobacterales</taxon>
        <taxon>Chthoniobacteraceae</taxon>
        <taxon>Chthoniobacter</taxon>
    </lineage>
</organism>
<evidence type="ECO:0000313" key="3">
    <source>
        <dbReference type="Proteomes" id="UP000005824"/>
    </source>
</evidence>
<dbReference type="RefSeq" id="WP_006980959.1">
    <property type="nucleotide sequence ID" value="NZ_ABVL01000010.1"/>
</dbReference>
<proteinExistence type="predicted"/>
<keyword evidence="1" id="KW-0812">Transmembrane</keyword>
<sequence length="143" mass="16409" precursor="true">MKSRIALAASGAAAVIFGVFFLIWKTPLPRVPQAQRCAEMLSRRDEGNIEIPENATKEDIRQILGDPQNVDQDARVWVWLLDWQNYERSGFPRDWCSMSTLDHSDGLWIGFDEHGRIKPRYGASPQPIRYMTPGNRCFLNSRS</sequence>
<reference evidence="2 3" key="1">
    <citation type="journal article" date="2011" name="J. Bacteriol.">
        <title>Genome sequence of Chthoniobacter flavus Ellin428, an aerobic heterotrophic soil bacterium.</title>
        <authorList>
            <person name="Kant R."/>
            <person name="van Passel M.W."/>
            <person name="Palva A."/>
            <person name="Lucas S."/>
            <person name="Lapidus A."/>
            <person name="Glavina Del Rio T."/>
            <person name="Dalin E."/>
            <person name="Tice H."/>
            <person name="Bruce D."/>
            <person name="Goodwin L."/>
            <person name="Pitluck S."/>
            <person name="Larimer F.W."/>
            <person name="Land M.L."/>
            <person name="Hauser L."/>
            <person name="Sangwan P."/>
            <person name="de Vos W.M."/>
            <person name="Janssen P.H."/>
            <person name="Smidt H."/>
        </authorList>
    </citation>
    <scope>NUCLEOTIDE SEQUENCE [LARGE SCALE GENOMIC DNA]</scope>
    <source>
        <strain evidence="2 3">Ellin428</strain>
    </source>
</reference>
<keyword evidence="3" id="KW-1185">Reference proteome</keyword>
<dbReference type="EMBL" id="ABVL01000010">
    <property type="protein sequence ID" value="EDY18976.1"/>
    <property type="molecule type" value="Genomic_DNA"/>
</dbReference>
<keyword evidence="1" id="KW-0472">Membrane</keyword>
<feature type="transmembrane region" description="Helical" evidence="1">
    <location>
        <begin position="5"/>
        <end position="24"/>
    </location>
</feature>
<dbReference type="AlphaFoldDB" id="B4D3Z6"/>
<name>B4D3Z6_9BACT</name>